<dbReference type="Proteomes" id="UP000247781">
    <property type="component" value="Unassembled WGS sequence"/>
</dbReference>
<keyword evidence="2" id="KW-1185">Reference proteome</keyword>
<reference evidence="2" key="1">
    <citation type="submission" date="2018-05" db="EMBL/GenBank/DDBJ databases">
        <authorList>
            <person name="Deangelis K."/>
            <person name="Huntemann M."/>
            <person name="Clum A."/>
            <person name="Pillay M."/>
            <person name="Palaniappan K."/>
            <person name="Varghese N."/>
            <person name="Mikhailova N."/>
            <person name="Stamatis D."/>
            <person name="Reddy T."/>
            <person name="Daum C."/>
            <person name="Shapiro N."/>
            <person name="Ivanova N."/>
            <person name="Kyrpides N."/>
            <person name="Woyke T."/>
        </authorList>
    </citation>
    <scope>NUCLEOTIDE SEQUENCE [LARGE SCALE GENOMIC DNA]</scope>
    <source>
        <strain evidence="2">GAS496</strain>
    </source>
</reference>
<gene>
    <name evidence="1" type="ORF">C8E89_11044</name>
</gene>
<sequence length="108" mass="10757">MMKSQSRRAAMSRVAGAGLVIGGAALGVVVLAGSLDKHTTDNAQLGNSVWIDTHGVSTVGVTSVDLFPGDTVAGFPGPSIAVTDGNAPGNTVIWFPGGAIVTGSTFVF</sequence>
<dbReference type="AlphaFoldDB" id="A0A318HEX2"/>
<comment type="caution">
    <text evidence="1">The sequence shown here is derived from an EMBL/GenBank/DDBJ whole genome shotgun (WGS) entry which is preliminary data.</text>
</comment>
<protein>
    <submittedName>
        <fullName evidence="1">Uncharacterized protein</fullName>
    </submittedName>
</protein>
<evidence type="ECO:0000313" key="2">
    <source>
        <dbReference type="Proteomes" id="UP000247781"/>
    </source>
</evidence>
<accession>A0A318HEX2</accession>
<dbReference type="OrthoDB" id="9939110at2"/>
<reference evidence="1 2" key="2">
    <citation type="submission" date="2018-06" db="EMBL/GenBank/DDBJ databases">
        <title>Sequencing of bacterial isolates from soil warming experiment in Harvard Forest, Massachusetts, USA.</title>
        <authorList>
            <person name="Deangelis K.PhD."/>
        </authorList>
    </citation>
    <scope>NUCLEOTIDE SEQUENCE [LARGE SCALE GENOMIC DNA]</scope>
    <source>
        <strain evidence="1 2">GAS496</strain>
    </source>
</reference>
<name>A0A318HEX2_9MYCO</name>
<evidence type="ECO:0000313" key="1">
    <source>
        <dbReference type="EMBL" id="PXX07659.1"/>
    </source>
</evidence>
<organism evidence="1 2">
    <name type="scientific">Mycolicibacterium moriokaense</name>
    <dbReference type="NCBI Taxonomy" id="39691"/>
    <lineage>
        <taxon>Bacteria</taxon>
        <taxon>Bacillati</taxon>
        <taxon>Actinomycetota</taxon>
        <taxon>Actinomycetes</taxon>
        <taxon>Mycobacteriales</taxon>
        <taxon>Mycobacteriaceae</taxon>
        <taxon>Mycolicibacterium</taxon>
    </lineage>
</organism>
<dbReference type="RefSeq" id="WP_110317033.1">
    <property type="nucleotide sequence ID" value="NZ_QJJU01000010.1"/>
</dbReference>
<proteinExistence type="predicted"/>
<dbReference type="EMBL" id="QJJU01000010">
    <property type="protein sequence ID" value="PXX07659.1"/>
    <property type="molecule type" value="Genomic_DNA"/>
</dbReference>